<evidence type="ECO:0000313" key="1">
    <source>
        <dbReference type="EMBL" id="PQM30559.1"/>
    </source>
</evidence>
<keyword evidence="2" id="KW-1185">Reference proteome</keyword>
<comment type="caution">
    <text evidence="1">The sequence shown here is derived from an EMBL/GenBank/DDBJ whole genome shotgun (WGS) entry which is preliminary data.</text>
</comment>
<accession>A0A2P6FAT4</accession>
<dbReference type="GO" id="GO:0003824">
    <property type="term" value="F:catalytic activity"/>
    <property type="evidence" value="ECO:0007669"/>
    <property type="project" value="InterPro"/>
</dbReference>
<dbReference type="GO" id="GO:0009116">
    <property type="term" value="P:nucleoside metabolic process"/>
    <property type="evidence" value="ECO:0007669"/>
    <property type="project" value="InterPro"/>
</dbReference>
<dbReference type="Proteomes" id="UP000031565">
    <property type="component" value="Unassembled WGS sequence"/>
</dbReference>
<dbReference type="Gene3D" id="3.40.50.1580">
    <property type="entry name" value="Nucleoside phosphorylase domain"/>
    <property type="match status" value="1"/>
</dbReference>
<evidence type="ECO:0000313" key="2">
    <source>
        <dbReference type="Proteomes" id="UP000031565"/>
    </source>
</evidence>
<sequence length="72" mass="7858">MYKLYAQMIGMSIVAEAIAAFHSGMKVAGLATATVCSIGDNPDFVDDDYIMKQTQKMAGDLKILLMELLEII</sequence>
<gene>
    <name evidence="1" type="ORF">SMSRO_SF003280</name>
</gene>
<organism evidence="1 2">
    <name type="scientific">Spiroplasma poulsonii</name>
    <dbReference type="NCBI Taxonomy" id="2138"/>
    <lineage>
        <taxon>Bacteria</taxon>
        <taxon>Bacillati</taxon>
        <taxon>Mycoplasmatota</taxon>
        <taxon>Mollicutes</taxon>
        <taxon>Entomoplasmatales</taxon>
        <taxon>Spiroplasmataceae</taxon>
        <taxon>Spiroplasma</taxon>
    </lineage>
</organism>
<dbReference type="AlphaFoldDB" id="A0A2P6FAT4"/>
<protein>
    <submittedName>
        <fullName evidence="1">Purine nucleoside phosphorylase</fullName>
    </submittedName>
</protein>
<proteinExistence type="predicted"/>
<dbReference type="EMBL" id="JTLV02000001">
    <property type="protein sequence ID" value="PQM30559.1"/>
    <property type="molecule type" value="Genomic_DNA"/>
</dbReference>
<dbReference type="SUPFAM" id="SSF53167">
    <property type="entry name" value="Purine and uridine phosphorylases"/>
    <property type="match status" value="1"/>
</dbReference>
<reference evidence="1 2" key="1">
    <citation type="journal article" date="2015" name="MBio">
        <title>Genome sequence of the Drosophila melanogaster male-killing Spiroplasma strain MSRO endosymbiont.</title>
        <authorList>
            <person name="Paredes J.C."/>
            <person name="Herren J.K."/>
            <person name="Schupfer F."/>
            <person name="Marin R."/>
            <person name="Claverol S."/>
            <person name="Kuo C.H."/>
            <person name="Lemaitre B."/>
            <person name="Beven L."/>
        </authorList>
    </citation>
    <scope>NUCLEOTIDE SEQUENCE [LARGE SCALE GENOMIC DNA]</scope>
    <source>
        <strain evidence="1 2">MSRO</strain>
    </source>
</reference>
<name>A0A2P6FAT4_9MOLU</name>
<dbReference type="InterPro" id="IPR035994">
    <property type="entry name" value="Nucleoside_phosphorylase_sf"/>
</dbReference>